<dbReference type="Gene3D" id="1.20.1050.60">
    <property type="entry name" value="alpha-1,2-mannosidase"/>
    <property type="match status" value="1"/>
</dbReference>
<dbReference type="SUPFAM" id="SSF48208">
    <property type="entry name" value="Six-hairpin glycosidases"/>
    <property type="match status" value="1"/>
</dbReference>
<feature type="domain" description="Glycosyl hydrolase family 92 N-terminal" evidence="2">
    <location>
        <begin position="34"/>
        <end position="245"/>
    </location>
</feature>
<gene>
    <name evidence="3" type="ORF">L284_12720</name>
</gene>
<keyword evidence="4" id="KW-1185">Reference proteome</keyword>
<dbReference type="Proteomes" id="UP000015527">
    <property type="component" value="Unassembled WGS sequence"/>
</dbReference>
<dbReference type="Gene3D" id="3.30.2080.10">
    <property type="entry name" value="GH92 mannosidase domain"/>
    <property type="match status" value="1"/>
</dbReference>
<dbReference type="EMBL" id="ATHL01000079">
    <property type="protein sequence ID" value="EQB14810.1"/>
    <property type="molecule type" value="Genomic_DNA"/>
</dbReference>
<comment type="caution">
    <text evidence="3">The sequence shown here is derived from an EMBL/GenBank/DDBJ whole genome shotgun (WGS) entry which is preliminary data.</text>
</comment>
<dbReference type="AlphaFoldDB" id="T0ISM8"/>
<accession>T0ISM8</accession>
<dbReference type="Pfam" id="PF17678">
    <property type="entry name" value="Glyco_hydro_92N"/>
    <property type="match status" value="1"/>
</dbReference>
<proteinExistence type="predicted"/>
<dbReference type="PANTHER" id="PTHR12143">
    <property type="entry name" value="PEPTIDE N-GLYCANASE PNGASE -RELATED"/>
    <property type="match status" value="1"/>
</dbReference>
<organism evidence="3 4">
    <name type="scientific">Novosphingobium lindaniclasticum LE124</name>
    <dbReference type="NCBI Taxonomy" id="1096930"/>
    <lineage>
        <taxon>Bacteria</taxon>
        <taxon>Pseudomonadati</taxon>
        <taxon>Pseudomonadota</taxon>
        <taxon>Alphaproteobacteria</taxon>
        <taxon>Sphingomonadales</taxon>
        <taxon>Sphingomonadaceae</taxon>
        <taxon>Novosphingobium</taxon>
    </lineage>
</organism>
<protein>
    <recommendedName>
        <fullName evidence="5">Alpha-1,2-mannosidase</fullName>
    </recommendedName>
</protein>
<dbReference type="GO" id="GO:0005829">
    <property type="term" value="C:cytosol"/>
    <property type="evidence" value="ECO:0007669"/>
    <property type="project" value="TreeGrafter"/>
</dbReference>
<dbReference type="GO" id="GO:0005975">
    <property type="term" value="P:carbohydrate metabolic process"/>
    <property type="evidence" value="ECO:0007669"/>
    <property type="project" value="InterPro"/>
</dbReference>
<dbReference type="InterPro" id="IPR041371">
    <property type="entry name" value="GH92_N"/>
</dbReference>
<dbReference type="Gene3D" id="2.70.98.10">
    <property type="match status" value="1"/>
</dbReference>
<evidence type="ECO:0000259" key="2">
    <source>
        <dbReference type="Pfam" id="PF17678"/>
    </source>
</evidence>
<evidence type="ECO:0008006" key="5">
    <source>
        <dbReference type="Google" id="ProtNLM"/>
    </source>
</evidence>
<dbReference type="PROSITE" id="PS51257">
    <property type="entry name" value="PROKAR_LIPOPROTEIN"/>
    <property type="match status" value="1"/>
</dbReference>
<dbReference type="RefSeq" id="WP_021234386.1">
    <property type="nucleotide sequence ID" value="NZ_ATHL01000079.1"/>
</dbReference>
<sequence length="691" mass="75316">MMKHIGIGIGIAGIGLSCLPAALLADEEIAPVDLVDPFVGTSGDHGQLTPAATGPFGMVQLSPDTVPAQHAGYDYRADRLQGFSHTRAVGVGCGGGGGDLLVSVSYAGETGPWPMDKASEKAGPGWYSVRYGGGIQADLAAIGPGGLSRFTMPRNGSVHIVLDPRHGYTKRHSGEWTSTSAKDLRGSMSAGTVCDEGIYHLSFASTLSLNGKVLKAKGTAIDGDRMAFDVPVSAGDRIEVRTGLSVVNPRSARRVLTRTLGERSLETIRQDARAAWSRELERVRVPGSDERARLFYTHLFRVFQTPARIDDTDGQYRRSDGSQHRVTGGHHRYSGWAIWDNYRTQLPLLGLLDPERSADVAASLAELYIAGKAQWATKTEPFITVRTEHAGVALLDFRRKGIGGFDAAAILPLMVKELDMLPQKAPDQQIETAYDIWAAAELAGDLGDAELAGRLHKRALQYRSMWHSVFENVAPDFDVVKARGLYQGTLWQYRWAPVFDLPWLIDEELGQERFNRELGTFFDQDLFNMTNQPDIQAPFLFAMAGQPDRTATLVGEILDRPIDHWYTNAGKRQAPWHGRSFALAPEGYADGMDDDAGGMAAWYVWASLGLYPLTPGKSGYVVLPPAFDHVAIQPNGGRSIRIAKPFETGGGLHAQWNGKTLTASWLEHQRLISGGELQVSPGNRHTHPACL</sequence>
<dbReference type="GO" id="GO:0030246">
    <property type="term" value="F:carbohydrate binding"/>
    <property type="evidence" value="ECO:0007669"/>
    <property type="project" value="InterPro"/>
</dbReference>
<dbReference type="PANTHER" id="PTHR12143:SF39">
    <property type="entry name" value="SECRETED PROTEIN"/>
    <property type="match status" value="1"/>
</dbReference>
<dbReference type="Pfam" id="PF07971">
    <property type="entry name" value="Glyco_hydro_92"/>
    <property type="match status" value="2"/>
</dbReference>
<dbReference type="InterPro" id="IPR014718">
    <property type="entry name" value="GH-type_carb-bd"/>
</dbReference>
<dbReference type="GO" id="GO:0000224">
    <property type="term" value="F:peptide-N4-(N-acetyl-beta-glucosaminyl)asparagine amidase activity"/>
    <property type="evidence" value="ECO:0007669"/>
    <property type="project" value="TreeGrafter"/>
</dbReference>
<dbReference type="eggNOG" id="COG3537">
    <property type="taxonomic scope" value="Bacteria"/>
</dbReference>
<name>T0ISM8_9SPHN</name>
<dbReference type="InterPro" id="IPR012939">
    <property type="entry name" value="Glyco_hydro_92"/>
</dbReference>
<evidence type="ECO:0000259" key="1">
    <source>
        <dbReference type="Pfam" id="PF07971"/>
    </source>
</evidence>
<dbReference type="InterPro" id="IPR050883">
    <property type="entry name" value="PNGase"/>
</dbReference>
<evidence type="ECO:0000313" key="4">
    <source>
        <dbReference type="Proteomes" id="UP000015527"/>
    </source>
</evidence>
<dbReference type="PATRIC" id="fig|1096930.3.peg.2543"/>
<dbReference type="InterPro" id="IPR008928">
    <property type="entry name" value="6-hairpin_glycosidase_sf"/>
</dbReference>
<reference evidence="3 4" key="1">
    <citation type="journal article" date="2013" name="Genome Announc.">
        <title>Genome Sequence of Novosphingobium lindaniclasticum LE124T, Isolated from a Hexachlorocyclohexane Dumpsite.</title>
        <authorList>
            <person name="Saxena A."/>
            <person name="Nayyar N."/>
            <person name="Sangwan N."/>
            <person name="Kumari R."/>
            <person name="Khurana J.P."/>
            <person name="Lal R."/>
        </authorList>
    </citation>
    <scope>NUCLEOTIDE SEQUENCE [LARGE SCALE GENOMIC DNA]</scope>
    <source>
        <strain evidence="3 4">LE124</strain>
    </source>
</reference>
<evidence type="ECO:0000313" key="3">
    <source>
        <dbReference type="EMBL" id="EQB14810.1"/>
    </source>
</evidence>
<feature type="domain" description="Glycosyl hydrolase family 92" evidence="1">
    <location>
        <begin position="252"/>
        <end position="419"/>
    </location>
</feature>
<feature type="domain" description="Glycosyl hydrolase family 92" evidence="1">
    <location>
        <begin position="428"/>
        <end position="679"/>
    </location>
</feature>
<dbReference type="GO" id="GO:0006516">
    <property type="term" value="P:glycoprotein catabolic process"/>
    <property type="evidence" value="ECO:0007669"/>
    <property type="project" value="TreeGrafter"/>
</dbReference>